<evidence type="ECO:0000256" key="1">
    <source>
        <dbReference type="PROSITE-ProRule" id="PRU00047"/>
    </source>
</evidence>
<dbReference type="GO" id="GO:0008270">
    <property type="term" value="F:zinc ion binding"/>
    <property type="evidence" value="ECO:0007669"/>
    <property type="project" value="UniProtKB-KW"/>
</dbReference>
<dbReference type="PANTHER" id="PTHR47331">
    <property type="entry name" value="PHD-TYPE DOMAIN-CONTAINING PROTEIN"/>
    <property type="match status" value="1"/>
</dbReference>
<name>A0A087TGX0_STEMI</name>
<dbReference type="PANTHER" id="PTHR47331:SF5">
    <property type="entry name" value="RIBONUCLEASE H"/>
    <property type="match status" value="1"/>
</dbReference>
<sequence length="364" mass="41589">MAKCDEYELRFLKIKETIFAETVCSNFENESRTGFKTQIKLPKIELTKFDVDLRNWIGYWGQFSKIHNDNSFANEDKFEYLRLSMKPWSSAYKLIEGFPPSKEKYVKAMELLKSRYGKKEFLIEFYVLELLSLVLLKGKNIQISQLYDKLESQLSALESLGDCGAIIDSSLKERHVVVKKKGACFRCLKQGHVSSKCEVFVKCATCKGKYYPILCQILNKDENISKENTYNMLTKSQKETTYLQTLLVNVVGENVTKKIVLCDSGSQRSYITKNCGKELKMKPIGAVYTQQELFGGNNSALTFHCLYKLLLTSLDSDFQCEVDALNQDLICSYVPKISDMALCTSLKEKGIILTDFSSPDDDFC</sequence>
<dbReference type="Pfam" id="PF03564">
    <property type="entry name" value="DUF1759"/>
    <property type="match status" value="1"/>
</dbReference>
<organism evidence="3 4">
    <name type="scientific">Stegodyphus mimosarum</name>
    <name type="common">African social velvet spider</name>
    <dbReference type="NCBI Taxonomy" id="407821"/>
    <lineage>
        <taxon>Eukaryota</taxon>
        <taxon>Metazoa</taxon>
        <taxon>Ecdysozoa</taxon>
        <taxon>Arthropoda</taxon>
        <taxon>Chelicerata</taxon>
        <taxon>Arachnida</taxon>
        <taxon>Araneae</taxon>
        <taxon>Araneomorphae</taxon>
        <taxon>Entelegynae</taxon>
        <taxon>Eresoidea</taxon>
        <taxon>Eresidae</taxon>
        <taxon>Stegodyphus</taxon>
    </lineage>
</organism>
<dbReference type="PROSITE" id="PS50158">
    <property type="entry name" value="ZF_CCHC"/>
    <property type="match status" value="1"/>
</dbReference>
<reference evidence="3 4" key="1">
    <citation type="submission" date="2013-11" db="EMBL/GenBank/DDBJ databases">
        <title>Genome sequencing of Stegodyphus mimosarum.</title>
        <authorList>
            <person name="Bechsgaard J."/>
        </authorList>
    </citation>
    <scope>NUCLEOTIDE SEQUENCE [LARGE SCALE GENOMIC DNA]</scope>
</reference>
<feature type="domain" description="CCHC-type" evidence="2">
    <location>
        <begin position="184"/>
        <end position="197"/>
    </location>
</feature>
<keyword evidence="1" id="KW-0862">Zinc</keyword>
<accession>A0A087TGX0</accession>
<dbReference type="Proteomes" id="UP000054359">
    <property type="component" value="Unassembled WGS sequence"/>
</dbReference>
<keyword evidence="4" id="KW-1185">Reference proteome</keyword>
<feature type="non-terminal residue" evidence="3">
    <location>
        <position position="364"/>
    </location>
</feature>
<dbReference type="GO" id="GO:0003676">
    <property type="term" value="F:nucleic acid binding"/>
    <property type="evidence" value="ECO:0007669"/>
    <property type="project" value="InterPro"/>
</dbReference>
<protein>
    <recommendedName>
        <fullName evidence="2">CCHC-type domain-containing protein</fullName>
    </recommendedName>
</protein>
<evidence type="ECO:0000259" key="2">
    <source>
        <dbReference type="PROSITE" id="PS50158"/>
    </source>
</evidence>
<keyword evidence="1" id="KW-0479">Metal-binding</keyword>
<proteinExistence type="predicted"/>
<evidence type="ECO:0000313" key="4">
    <source>
        <dbReference type="Proteomes" id="UP000054359"/>
    </source>
</evidence>
<keyword evidence="1" id="KW-0863">Zinc-finger</keyword>
<gene>
    <name evidence="3" type="ORF">X975_25071</name>
</gene>
<dbReference type="AlphaFoldDB" id="A0A087TGX0"/>
<evidence type="ECO:0000313" key="3">
    <source>
        <dbReference type="EMBL" id="KFM64359.1"/>
    </source>
</evidence>
<dbReference type="OrthoDB" id="5967017at2759"/>
<dbReference type="InterPro" id="IPR001878">
    <property type="entry name" value="Znf_CCHC"/>
</dbReference>
<dbReference type="EMBL" id="KK115172">
    <property type="protein sequence ID" value="KFM64359.1"/>
    <property type="molecule type" value="Genomic_DNA"/>
</dbReference>
<dbReference type="InterPro" id="IPR005312">
    <property type="entry name" value="DUF1759"/>
</dbReference>